<dbReference type="RefSeq" id="XP_024937818.1">
    <property type="nucleotide sequence ID" value="XM_025082050.1"/>
</dbReference>
<dbReference type="InterPro" id="IPR013877">
    <property type="entry name" value="YAP-bd/ALF4/Glomulin"/>
</dbReference>
<sequence length="628" mass="71745">MSVCSLLLLRKGFSVSAMSKSKCDKLLAEKFIQELEIFLKNNEPEKALELFISEKYAAVIPDSSWDVIPLVSSYLTMTNKLNEQPLFNCCIRILDIVAEKCCPSETVLEFLEQVECDDYDVKFSVLLKPLGTSLTRMDDKTKAIEWCISTIRAYTDGLPLPYTETENNIQDKPHIDADVMSRRIMKVYRNILNFLEPLVNEASLEKGITSKSRNYLLSLLLSLLGKPFCYISTELVDLESILTGGGRSIAEMIVTYITYLTGDSFRFLKILDDRCNQRNRKLIGDSDKHESHGNSEVNLFASEENVSDLAYAQFYYLLMELESLQNKLPRVYHPHYLIHTCFYLAKCLLQKSKDTLIRKGLRLIQILLKHVDKFSVGPDALELSVHSELFGTITKIMVYCESEKERHTALQVFEDYLKIFNLQARYLVILHLYETSNHTGLISIITNAFKSSIVMCLNENPHNPCFLGKKMKTLLSRACRLSHGSATDLIEISDEVITALNLLRFLTIRDKENATGIWDYIEKLQTDYLNPLRKGIDLAHAHWKYKIKDLELQKKKSSKNLNTTLPHNAKQTNELDDSVTITVGGENLPVMPISEKIRFCEQAMNALDVMESILIRVNECIAENSSTY</sequence>
<accession>A0AAJ7VYE0</accession>
<evidence type="ECO:0000313" key="2">
    <source>
        <dbReference type="RefSeq" id="XP_024937818.1"/>
    </source>
</evidence>
<protein>
    <submittedName>
        <fullName evidence="2">Glomulin isoform X1</fullName>
    </submittedName>
</protein>
<reference evidence="2" key="1">
    <citation type="submission" date="2025-08" db="UniProtKB">
        <authorList>
            <consortium name="RefSeq"/>
        </authorList>
    </citation>
    <scope>IDENTIFICATION</scope>
</reference>
<dbReference type="GeneID" id="107264851"/>
<dbReference type="Proteomes" id="UP000694920">
    <property type="component" value="Unplaced"/>
</dbReference>
<dbReference type="AlphaFoldDB" id="A0AAJ7VYE0"/>
<dbReference type="GO" id="GO:0055105">
    <property type="term" value="F:ubiquitin-protein transferase inhibitor activity"/>
    <property type="evidence" value="ECO:0007669"/>
    <property type="project" value="TreeGrafter"/>
</dbReference>
<dbReference type="PANTHER" id="PTHR15430:SF1">
    <property type="entry name" value="GLOMULIN"/>
    <property type="match status" value="1"/>
</dbReference>
<proteinExistence type="predicted"/>
<dbReference type="Pfam" id="PF08568">
    <property type="entry name" value="Kinetochor_Ybp2"/>
    <property type="match status" value="1"/>
</dbReference>
<dbReference type="PANTHER" id="PTHR15430">
    <property type="entry name" value="GLOMULIN"/>
    <property type="match status" value="1"/>
</dbReference>
<dbReference type="InterPro" id="IPR019516">
    <property type="entry name" value="Glomulin/ALF4"/>
</dbReference>
<gene>
    <name evidence="2" type="primary">LOC107264851</name>
</gene>
<organism evidence="1 2">
    <name type="scientific">Cephus cinctus</name>
    <name type="common">Wheat stem sawfly</name>
    <dbReference type="NCBI Taxonomy" id="211228"/>
    <lineage>
        <taxon>Eukaryota</taxon>
        <taxon>Metazoa</taxon>
        <taxon>Ecdysozoa</taxon>
        <taxon>Arthropoda</taxon>
        <taxon>Hexapoda</taxon>
        <taxon>Insecta</taxon>
        <taxon>Pterygota</taxon>
        <taxon>Neoptera</taxon>
        <taxon>Endopterygota</taxon>
        <taxon>Hymenoptera</taxon>
        <taxon>Cephoidea</taxon>
        <taxon>Cephidae</taxon>
        <taxon>Cephus</taxon>
    </lineage>
</organism>
<evidence type="ECO:0000313" key="1">
    <source>
        <dbReference type="Proteomes" id="UP000694920"/>
    </source>
</evidence>
<dbReference type="GO" id="GO:0005737">
    <property type="term" value="C:cytoplasm"/>
    <property type="evidence" value="ECO:0007669"/>
    <property type="project" value="TreeGrafter"/>
</dbReference>
<keyword evidence="1" id="KW-1185">Reference proteome</keyword>
<name>A0AAJ7VYE0_CEPCN</name>